<feature type="region of interest" description="Disordered" evidence="1">
    <location>
        <begin position="117"/>
        <end position="182"/>
    </location>
</feature>
<feature type="compositionally biased region" description="Low complexity" evidence="1">
    <location>
        <begin position="765"/>
        <end position="785"/>
    </location>
</feature>
<feature type="region of interest" description="Disordered" evidence="1">
    <location>
        <begin position="617"/>
        <end position="696"/>
    </location>
</feature>
<dbReference type="EMBL" id="MU251242">
    <property type="protein sequence ID" value="KAG9258863.1"/>
    <property type="molecule type" value="Genomic_DNA"/>
</dbReference>
<gene>
    <name evidence="3" type="ORF">F5Z01DRAFT_5755</name>
</gene>
<organism evidence="3 4">
    <name type="scientific">Emericellopsis atlantica</name>
    <dbReference type="NCBI Taxonomy" id="2614577"/>
    <lineage>
        <taxon>Eukaryota</taxon>
        <taxon>Fungi</taxon>
        <taxon>Dikarya</taxon>
        <taxon>Ascomycota</taxon>
        <taxon>Pezizomycotina</taxon>
        <taxon>Sordariomycetes</taxon>
        <taxon>Hypocreomycetidae</taxon>
        <taxon>Hypocreales</taxon>
        <taxon>Bionectriaceae</taxon>
        <taxon>Emericellopsis</taxon>
    </lineage>
</organism>
<evidence type="ECO:0000259" key="2">
    <source>
        <dbReference type="Pfam" id="PF14636"/>
    </source>
</evidence>
<dbReference type="AlphaFoldDB" id="A0A9P7ZV27"/>
<dbReference type="GO" id="GO:0005737">
    <property type="term" value="C:cytoplasm"/>
    <property type="evidence" value="ECO:0007669"/>
    <property type="project" value="TreeGrafter"/>
</dbReference>
<dbReference type="Proteomes" id="UP000887229">
    <property type="component" value="Unassembled WGS sequence"/>
</dbReference>
<dbReference type="GO" id="GO:0051087">
    <property type="term" value="F:protein-folding chaperone binding"/>
    <property type="evidence" value="ECO:0007669"/>
    <property type="project" value="TreeGrafter"/>
</dbReference>
<protein>
    <submittedName>
        <fullName evidence="3">Folliculin-interacting protein N-terminus-domain-containing protein</fullName>
    </submittedName>
</protein>
<feature type="compositionally biased region" description="Polar residues" evidence="1">
    <location>
        <begin position="242"/>
        <end position="262"/>
    </location>
</feature>
<feature type="region of interest" description="Disordered" evidence="1">
    <location>
        <begin position="843"/>
        <end position="874"/>
    </location>
</feature>
<feature type="region of interest" description="Disordered" evidence="1">
    <location>
        <begin position="440"/>
        <end position="475"/>
    </location>
</feature>
<feature type="compositionally biased region" description="Polar residues" evidence="1">
    <location>
        <begin position="624"/>
        <end position="638"/>
    </location>
</feature>
<feature type="compositionally biased region" description="Polar residues" evidence="1">
    <location>
        <begin position="133"/>
        <end position="156"/>
    </location>
</feature>
<proteinExistence type="predicted"/>
<dbReference type="OrthoDB" id="5428015at2759"/>
<feature type="region of interest" description="Disordered" evidence="1">
    <location>
        <begin position="1070"/>
        <end position="1092"/>
    </location>
</feature>
<feature type="domain" description="Folliculin-interacting protein N-terminal" evidence="2">
    <location>
        <begin position="91"/>
        <end position="224"/>
    </location>
</feature>
<feature type="region of interest" description="Disordered" evidence="1">
    <location>
        <begin position="291"/>
        <end position="330"/>
    </location>
</feature>
<feature type="compositionally biased region" description="Basic residues" evidence="1">
    <location>
        <begin position="652"/>
        <end position="667"/>
    </location>
</feature>
<dbReference type="GO" id="GO:0042030">
    <property type="term" value="F:ATPase inhibitor activity"/>
    <property type="evidence" value="ECO:0007669"/>
    <property type="project" value="TreeGrafter"/>
</dbReference>
<evidence type="ECO:0000313" key="4">
    <source>
        <dbReference type="Proteomes" id="UP000887229"/>
    </source>
</evidence>
<comment type="caution">
    <text evidence="3">The sequence shown here is derived from an EMBL/GenBank/DDBJ whole genome shotgun (WGS) entry which is preliminary data.</text>
</comment>
<sequence>MIGRLLQFGSGGGQAGSAAPSTANARPISSLDSVHEDIHTRNLLFPDPRALFQQNRNDQVFPLSTTPQTPPASGVANAFDSNEEVDLDTRDVRILVMQDTLGHMGASLLFDSHPVPDTPVSTDRPAADHRRTSTISRKGSLGQHSRPVSINTQNAVPTRPGAFDRRGSMHTRTPSTMETEAQRASREYRDELATFSSCIFGNSELMAHKGTSTKVHTVPATPQPSEASQYYSSIIGDGRTSIGRSSGRASKLSQSFTSQGGYTSALPPNATSSGSRKKILITRLFPVHLTNDDVTSDTTPQQSHYSDDNSGFPFPSGNEDAAKKKVPHKQRRTPMYAVVLVVQLANTRSSTVATPRSLFREPGSYPTEDVFSSSYGSTKPQWWAGSVHGEGMEPSSAFDVEDRLDHITQHWDIVMRTLTQLQSVTGTTLLALLKQADVASPEPTTSVPPISAAPMRGQTSSARRSGEFPRSKASKGTTKLVTLEPGCLRADVNIAAEVNLARRRLVTGLKASRVTTGQGRWGIWRDEAIWVSKWAQSLDQSPFFYNLMTGFLATHTDWLQALSPPSVRRRYLTRRHRREEEDLSLPARTVIVSEDKMAARRMIFLLSAFLPSNSQVSFPRAHRPSTSTSISGFAQSPPTFVAPMLKEESLRRKMNRQKGRRASHSRTHSQSQRSSVIPSQVSGNDRRLSDASSIRPTSLAIANNDVMSRKSSVATTTTVMPDTTTPHFSSVQRVDSIRRPRPDSSGSVATDDLKRSLKRGESSGHHSTGSTDSRSSSRWGSVIGSLWSPRRRGSTRTSSPGAPNDPKSPTRPTPPRLGKLAQMVEEATAMEETDAFEAGRAAGATTPKDQHGRPRPSFSLPHRTSEQSAHFDSPVKTTVNEKDGVIDVDFPFPDYITSMGSAISSPSSSGYLSMPGLAGGLESFEQLSQATLDGDLHLNAAGWLTRFHPDFTLQAIPPQPDLMDSVKATLRAEPTPTPFHSTEGPAERWIDVGSVVLADTSANIVRRVIYRRLVKQRSPDVGHAAAAMGSLTPSILPYETPLEEEFIEEVIFKPDDVLVDALEKVLMCTPDDSKDSPLARSAPSKGDASSNHTLTNVREEPAQHAAAQLNVPRVQCKTTILSALEDIIRDMIDRGGHLRDEPEVGAGGRYQRSVLQSAVRDWLASLDGPE</sequence>
<dbReference type="GeneID" id="70291613"/>
<dbReference type="InterPro" id="IPR028084">
    <property type="entry name" value="FNIP_N_dom"/>
</dbReference>
<reference evidence="3" key="1">
    <citation type="journal article" date="2021" name="IMA Fungus">
        <title>Genomic characterization of three marine fungi, including Emericellopsis atlantica sp. nov. with signatures of a generalist lifestyle and marine biomass degradation.</title>
        <authorList>
            <person name="Hagestad O.C."/>
            <person name="Hou L."/>
            <person name="Andersen J.H."/>
            <person name="Hansen E.H."/>
            <person name="Altermark B."/>
            <person name="Li C."/>
            <person name="Kuhnert E."/>
            <person name="Cox R.J."/>
            <person name="Crous P.W."/>
            <person name="Spatafora J.W."/>
            <person name="Lail K."/>
            <person name="Amirebrahimi M."/>
            <person name="Lipzen A."/>
            <person name="Pangilinan J."/>
            <person name="Andreopoulos W."/>
            <person name="Hayes R.D."/>
            <person name="Ng V."/>
            <person name="Grigoriev I.V."/>
            <person name="Jackson S.A."/>
            <person name="Sutton T.D.S."/>
            <person name="Dobson A.D.W."/>
            <person name="Rama T."/>
        </authorList>
    </citation>
    <scope>NUCLEOTIDE SEQUENCE</scope>
    <source>
        <strain evidence="3">TS7</strain>
    </source>
</reference>
<feature type="compositionally biased region" description="Low complexity" evidence="1">
    <location>
        <begin position="715"/>
        <end position="725"/>
    </location>
</feature>
<feature type="compositionally biased region" description="Basic and acidic residues" evidence="1">
    <location>
        <begin position="751"/>
        <end position="764"/>
    </location>
</feature>
<feature type="region of interest" description="Disordered" evidence="1">
    <location>
        <begin position="710"/>
        <end position="817"/>
    </location>
</feature>
<evidence type="ECO:0000313" key="3">
    <source>
        <dbReference type="EMBL" id="KAG9258863.1"/>
    </source>
</evidence>
<evidence type="ECO:0000256" key="1">
    <source>
        <dbReference type="SAM" id="MobiDB-lite"/>
    </source>
</evidence>
<accession>A0A9P7ZV27</accession>
<feature type="compositionally biased region" description="Polar residues" evidence="1">
    <location>
        <begin position="170"/>
        <end position="179"/>
    </location>
</feature>
<feature type="compositionally biased region" description="Polar residues" evidence="1">
    <location>
        <begin position="292"/>
        <end position="304"/>
    </location>
</feature>
<dbReference type="Pfam" id="PF14636">
    <property type="entry name" value="FNIP_N"/>
    <property type="match status" value="1"/>
</dbReference>
<dbReference type="RefSeq" id="XP_046122787.1">
    <property type="nucleotide sequence ID" value="XM_046260710.1"/>
</dbReference>
<dbReference type="PANTHER" id="PTHR21634">
    <property type="entry name" value="RE13835P"/>
    <property type="match status" value="1"/>
</dbReference>
<name>A0A9P7ZV27_9HYPO</name>
<feature type="region of interest" description="Disordered" evidence="1">
    <location>
        <begin position="239"/>
        <end position="273"/>
    </location>
</feature>
<keyword evidence="4" id="KW-1185">Reference proteome</keyword>
<dbReference type="PANTHER" id="PTHR21634:SF9">
    <property type="entry name" value="RE13835P"/>
    <property type="match status" value="1"/>
</dbReference>